<dbReference type="EMBL" id="FWFF01000001">
    <property type="protein sequence ID" value="SLM89387.1"/>
    <property type="molecule type" value="Genomic_DNA"/>
</dbReference>
<dbReference type="InterPro" id="IPR020846">
    <property type="entry name" value="MFS_dom"/>
</dbReference>
<gene>
    <name evidence="8" type="ORF">FM105_01405</name>
</gene>
<keyword evidence="2 6" id="KW-0812">Transmembrane</keyword>
<dbReference type="GO" id="GO:0022857">
    <property type="term" value="F:transmembrane transporter activity"/>
    <property type="evidence" value="ECO:0007669"/>
    <property type="project" value="InterPro"/>
</dbReference>
<dbReference type="PANTHER" id="PTHR42718">
    <property type="entry name" value="MAJOR FACILITATOR SUPERFAMILY MULTIDRUG TRANSPORTER MFSC"/>
    <property type="match status" value="1"/>
</dbReference>
<dbReference type="InterPro" id="IPR011701">
    <property type="entry name" value="MFS"/>
</dbReference>
<feature type="transmembrane region" description="Helical" evidence="6">
    <location>
        <begin position="370"/>
        <end position="390"/>
    </location>
</feature>
<keyword evidence="9" id="KW-1185">Reference proteome</keyword>
<dbReference type="RefSeq" id="WP_087003534.1">
    <property type="nucleotide sequence ID" value="NZ_FWFF01000001.1"/>
</dbReference>
<keyword evidence="3 6" id="KW-1133">Transmembrane helix</keyword>
<sequence>MRAAAATSSTTDPDTSLTRPLTGAGPSSNGPASAAAPPDSPAPTRVTLVLATACTLVAMMQSLIAPLLTILPPKLGTTPGAFTWAVTSTLLAGAVATPIAGRLGDMLGKKRVIVGLMVPMLIGCAVSAMSTDLTTMVIGRSLQGMGIGAIPVAVALLQDVVPPQRRATAIALASASMGIGGGLALPLSAGFAQFFDWRLLFWMFALLGAVMLVLVATLVPSGAHPGPGQRFDGLGAVLMAVGLVSLLIGVSQGTSWGWASWETIGAFALAVVALASWAVWELRAAQPLVDLRTAVTPVVLLTNTASIFAGMSMYITLVATPQILQLPSGSGPGLGVSLLAAGLLMLPGGFIQMLLAPVGGRLINAKGPKVALIAGLGVIAIGYGSMQAFLASAIGLMFAHMIIKGGVGIAYGAMPALIMRSVSPSATGSANSFNTLMRSIGSSTGSAVVGAVLAAVTMSIGGEAVMSEAGFRIVYLIGFGVAIVAVAIACFIPFRFGAKGAAKRA</sequence>
<name>A0A1X6WV86_9MICO</name>
<evidence type="ECO:0000256" key="6">
    <source>
        <dbReference type="SAM" id="Phobius"/>
    </source>
</evidence>
<feature type="transmembrane region" description="Helical" evidence="6">
    <location>
        <begin position="396"/>
        <end position="419"/>
    </location>
</feature>
<feature type="transmembrane region" description="Helical" evidence="6">
    <location>
        <begin position="48"/>
        <end position="69"/>
    </location>
</feature>
<feature type="transmembrane region" description="Helical" evidence="6">
    <location>
        <begin position="199"/>
        <end position="219"/>
    </location>
</feature>
<protein>
    <submittedName>
        <fullName evidence="8">Putative membrane transport protein</fullName>
    </submittedName>
</protein>
<dbReference type="InterPro" id="IPR036259">
    <property type="entry name" value="MFS_trans_sf"/>
</dbReference>
<dbReference type="PANTHER" id="PTHR42718:SF35">
    <property type="entry name" value="BLL0718 PROTEIN"/>
    <property type="match status" value="1"/>
</dbReference>
<feature type="transmembrane region" description="Helical" evidence="6">
    <location>
        <begin position="440"/>
        <end position="461"/>
    </location>
</feature>
<evidence type="ECO:0000256" key="5">
    <source>
        <dbReference type="SAM" id="MobiDB-lite"/>
    </source>
</evidence>
<feature type="transmembrane region" description="Helical" evidence="6">
    <location>
        <begin position="169"/>
        <end position="187"/>
    </location>
</feature>
<dbReference type="Gene3D" id="1.20.1250.20">
    <property type="entry name" value="MFS general substrate transporter like domains"/>
    <property type="match status" value="2"/>
</dbReference>
<evidence type="ECO:0000313" key="9">
    <source>
        <dbReference type="Proteomes" id="UP000196581"/>
    </source>
</evidence>
<proteinExistence type="predicted"/>
<dbReference type="GO" id="GO:0005886">
    <property type="term" value="C:plasma membrane"/>
    <property type="evidence" value="ECO:0007669"/>
    <property type="project" value="UniProtKB-SubCell"/>
</dbReference>
<dbReference type="CDD" id="cd17504">
    <property type="entry name" value="MFS_MMR_MDR_like"/>
    <property type="match status" value="1"/>
</dbReference>
<evidence type="ECO:0000256" key="1">
    <source>
        <dbReference type="ARBA" id="ARBA00004651"/>
    </source>
</evidence>
<feature type="domain" description="Major facilitator superfamily (MFS) profile" evidence="7">
    <location>
        <begin position="46"/>
        <end position="497"/>
    </location>
</feature>
<comment type="subcellular location">
    <subcellularLocation>
        <location evidence="1">Cell membrane</location>
        <topology evidence="1">Multi-pass membrane protein</topology>
    </subcellularLocation>
</comment>
<dbReference type="Pfam" id="PF07690">
    <property type="entry name" value="MFS_1"/>
    <property type="match status" value="1"/>
</dbReference>
<feature type="transmembrane region" description="Helical" evidence="6">
    <location>
        <begin position="137"/>
        <end position="157"/>
    </location>
</feature>
<feature type="transmembrane region" description="Helical" evidence="6">
    <location>
        <begin position="231"/>
        <end position="251"/>
    </location>
</feature>
<keyword evidence="4 6" id="KW-0472">Membrane</keyword>
<dbReference type="SUPFAM" id="SSF103473">
    <property type="entry name" value="MFS general substrate transporter"/>
    <property type="match status" value="1"/>
</dbReference>
<dbReference type="PROSITE" id="PS50850">
    <property type="entry name" value="MFS"/>
    <property type="match status" value="1"/>
</dbReference>
<feature type="transmembrane region" description="Helical" evidence="6">
    <location>
        <begin position="473"/>
        <end position="494"/>
    </location>
</feature>
<evidence type="ECO:0000256" key="2">
    <source>
        <dbReference type="ARBA" id="ARBA00022692"/>
    </source>
</evidence>
<evidence type="ECO:0000256" key="4">
    <source>
        <dbReference type="ARBA" id="ARBA00023136"/>
    </source>
</evidence>
<feature type="transmembrane region" description="Helical" evidence="6">
    <location>
        <begin position="112"/>
        <end position="131"/>
    </location>
</feature>
<dbReference type="AlphaFoldDB" id="A0A1X6WV86"/>
<evidence type="ECO:0000259" key="7">
    <source>
        <dbReference type="PROSITE" id="PS50850"/>
    </source>
</evidence>
<feature type="compositionally biased region" description="Low complexity" evidence="5">
    <location>
        <begin position="1"/>
        <end position="37"/>
    </location>
</feature>
<feature type="transmembrane region" description="Helical" evidence="6">
    <location>
        <begin position="335"/>
        <end position="358"/>
    </location>
</feature>
<organism evidence="8 9">
    <name type="scientific">Brevibacterium yomogidense</name>
    <dbReference type="NCBI Taxonomy" id="946573"/>
    <lineage>
        <taxon>Bacteria</taxon>
        <taxon>Bacillati</taxon>
        <taxon>Actinomycetota</taxon>
        <taxon>Actinomycetes</taxon>
        <taxon>Micrococcales</taxon>
        <taxon>Brevibacteriaceae</taxon>
        <taxon>Brevibacterium</taxon>
    </lineage>
</organism>
<reference evidence="9" key="1">
    <citation type="submission" date="2017-02" db="EMBL/GenBank/DDBJ databases">
        <authorList>
            <person name="Dridi B."/>
        </authorList>
    </citation>
    <scope>NUCLEOTIDE SEQUENCE [LARGE SCALE GENOMIC DNA]</scope>
    <source>
        <strain evidence="9">B Co 03.10</strain>
    </source>
</reference>
<feature type="transmembrane region" description="Helical" evidence="6">
    <location>
        <begin position="294"/>
        <end position="315"/>
    </location>
</feature>
<evidence type="ECO:0000313" key="8">
    <source>
        <dbReference type="EMBL" id="SLM89387.1"/>
    </source>
</evidence>
<feature type="region of interest" description="Disordered" evidence="5">
    <location>
        <begin position="1"/>
        <end position="41"/>
    </location>
</feature>
<accession>A0A1X6WV86</accession>
<feature type="transmembrane region" description="Helical" evidence="6">
    <location>
        <begin position="81"/>
        <end position="100"/>
    </location>
</feature>
<evidence type="ECO:0000256" key="3">
    <source>
        <dbReference type="ARBA" id="ARBA00022989"/>
    </source>
</evidence>
<feature type="transmembrane region" description="Helical" evidence="6">
    <location>
        <begin position="263"/>
        <end position="282"/>
    </location>
</feature>
<dbReference type="Proteomes" id="UP000196581">
    <property type="component" value="Unassembled WGS sequence"/>
</dbReference>